<gene>
    <name evidence="2" type="primary">ORF Q</name>
</gene>
<protein>
    <submittedName>
        <fullName evidence="2">ORF Q</fullName>
    </submittedName>
</protein>
<organism evidence="2">
    <name type="scientific">Erythrobacter sp. MBIC3960</name>
    <dbReference type="NCBI Taxonomy" id="94771"/>
    <lineage>
        <taxon>Bacteria</taxon>
        <taxon>Pseudomonadati</taxon>
        <taxon>Pseudomonadota</taxon>
        <taxon>Alphaproteobacteria</taxon>
        <taxon>Sphingomonadales</taxon>
        <taxon>Erythrobacteraceae</taxon>
        <taxon>Erythrobacter/Porphyrobacter group</taxon>
        <taxon>Erythrobacter</taxon>
    </lineage>
</organism>
<name>Q9XDV3_9SPHN</name>
<feature type="compositionally biased region" description="Gly residues" evidence="1">
    <location>
        <begin position="25"/>
        <end position="35"/>
    </location>
</feature>
<reference evidence="2" key="1">
    <citation type="journal article" date="2002" name="Nature">
        <title>Unsuspected diversity among marine aerobic anoxygenic phototrophs.</title>
        <authorList>
            <person name="Beja O."/>
            <person name="Suzuki M.T."/>
            <person name="Heidelberg J.F."/>
            <person name="Nelson W.C."/>
            <person name="Preston C.M."/>
            <person name="Hamada T."/>
            <person name="Eisen J.A."/>
            <person name="Fraser C.M."/>
            <person name="DeLong E.F."/>
        </authorList>
    </citation>
    <scope>NUCLEOTIDE SEQUENCE</scope>
    <source>
        <strain evidence="2">MBIC3960</strain>
    </source>
</reference>
<feature type="region of interest" description="Disordered" evidence="1">
    <location>
        <begin position="1"/>
        <end position="48"/>
    </location>
</feature>
<evidence type="ECO:0000313" key="2">
    <source>
        <dbReference type="EMBL" id="BAA78669.1"/>
    </source>
</evidence>
<dbReference type="EMBL" id="AB027515">
    <property type="protein sequence ID" value="BAA78669.1"/>
    <property type="molecule type" value="Genomic_DNA"/>
</dbReference>
<evidence type="ECO:0000256" key="1">
    <source>
        <dbReference type="SAM" id="MobiDB-lite"/>
    </source>
</evidence>
<proteinExistence type="predicted"/>
<dbReference type="AlphaFoldDB" id="Q9XDV3"/>
<sequence>MTASFLLAPGIRTACSAGSPNPRGGSRGDAVGGFGLHSNQRIRRQSHE</sequence>
<accession>Q9XDV3</accession>